<comment type="similarity">
    <text evidence="6">Belongs to the class IV-like SAM-binding methyltransferase superfamily. RNA methyltransferase TrmH family. TrmL subfamily.</text>
</comment>
<keyword evidence="1 6" id="KW-0963">Cytoplasm</keyword>
<feature type="binding site" evidence="6 7">
    <location>
        <position position="99"/>
    </location>
    <ligand>
        <name>S-adenosyl-L-methionine</name>
        <dbReference type="ChEBI" id="CHEBI:59789"/>
    </ligand>
</feature>
<evidence type="ECO:0000256" key="2">
    <source>
        <dbReference type="ARBA" id="ARBA00022603"/>
    </source>
</evidence>
<keyword evidence="11" id="KW-1185">Reference proteome</keyword>
<evidence type="ECO:0000256" key="8">
    <source>
        <dbReference type="SAM" id="MobiDB-lite"/>
    </source>
</evidence>
<dbReference type="SUPFAM" id="SSF75217">
    <property type="entry name" value="alpha/beta knot"/>
    <property type="match status" value="1"/>
</dbReference>
<sequence length="177" mass="19185">MRLALFQPAIPQNVGACIRLSACFGVELHVIEPTGFRFDDRAMKRAALDYGPLGHMTRHAGWDEFRRDCGPGRLILFTTKGATPLNDFAFRPDDTLLFGSESSGAPDFVHEAADARVVIPLQPEARSLNLSVSAGIALWEGLRSTALLPLREKVASRSGGDQGSHRATPATIRRSGC</sequence>
<evidence type="ECO:0000256" key="5">
    <source>
        <dbReference type="ARBA" id="ARBA00022694"/>
    </source>
</evidence>
<keyword evidence="3 6" id="KW-0808">Transferase</keyword>
<evidence type="ECO:0000256" key="3">
    <source>
        <dbReference type="ARBA" id="ARBA00022679"/>
    </source>
</evidence>
<dbReference type="CDD" id="cd18094">
    <property type="entry name" value="SpoU-like_TrmL"/>
    <property type="match status" value="1"/>
</dbReference>
<dbReference type="EC" id="2.1.1.207" evidence="6"/>
<dbReference type="HAMAP" id="MF_01885">
    <property type="entry name" value="tRNA_methyltr_TrmL"/>
    <property type="match status" value="1"/>
</dbReference>
<dbReference type="PANTHER" id="PTHR42971">
    <property type="entry name" value="TRNA (CYTIDINE(34)-2'-O)-METHYLTRANSFERASE"/>
    <property type="match status" value="1"/>
</dbReference>
<comment type="subunit">
    <text evidence="6">Homodimer.</text>
</comment>
<dbReference type="InterPro" id="IPR029028">
    <property type="entry name" value="Alpha/beta_knot_MTases"/>
</dbReference>
<name>A0A7W8HZ17_9CAUL</name>
<proteinExistence type="inferred from homology"/>
<feature type="binding site" evidence="6 7">
    <location>
        <position position="119"/>
    </location>
    <ligand>
        <name>S-adenosyl-L-methionine</name>
        <dbReference type="ChEBI" id="CHEBI:59789"/>
    </ligand>
</feature>
<comment type="catalytic activity">
    <reaction evidence="6">
        <text>cytidine(34) in tRNA + S-adenosyl-L-methionine = 2'-O-methylcytidine(34) in tRNA + S-adenosyl-L-homocysteine + H(+)</text>
        <dbReference type="Rhea" id="RHEA:43084"/>
        <dbReference type="Rhea" id="RHEA-COMP:10331"/>
        <dbReference type="Rhea" id="RHEA-COMP:10332"/>
        <dbReference type="ChEBI" id="CHEBI:15378"/>
        <dbReference type="ChEBI" id="CHEBI:57856"/>
        <dbReference type="ChEBI" id="CHEBI:59789"/>
        <dbReference type="ChEBI" id="CHEBI:74495"/>
        <dbReference type="ChEBI" id="CHEBI:82748"/>
        <dbReference type="EC" id="2.1.1.207"/>
    </reaction>
</comment>
<accession>A0A7W8HZ17</accession>
<dbReference type="AlphaFoldDB" id="A0A7W8HZ17"/>
<evidence type="ECO:0000259" key="9">
    <source>
        <dbReference type="Pfam" id="PF00588"/>
    </source>
</evidence>
<feature type="binding site" evidence="6 7">
    <location>
        <position position="127"/>
    </location>
    <ligand>
        <name>S-adenosyl-L-methionine</name>
        <dbReference type="ChEBI" id="CHEBI:59789"/>
    </ligand>
</feature>
<comment type="catalytic activity">
    <reaction evidence="6">
        <text>5-carboxymethylaminomethyluridine(34) in tRNA(Leu) + S-adenosyl-L-methionine = 5-carboxymethylaminomethyl-2'-O-methyluridine(34) in tRNA(Leu) + S-adenosyl-L-homocysteine + H(+)</text>
        <dbReference type="Rhea" id="RHEA:43088"/>
        <dbReference type="Rhea" id="RHEA-COMP:10333"/>
        <dbReference type="Rhea" id="RHEA-COMP:10334"/>
        <dbReference type="ChEBI" id="CHEBI:15378"/>
        <dbReference type="ChEBI" id="CHEBI:57856"/>
        <dbReference type="ChEBI" id="CHEBI:59789"/>
        <dbReference type="ChEBI" id="CHEBI:74508"/>
        <dbReference type="ChEBI" id="CHEBI:74511"/>
        <dbReference type="EC" id="2.1.1.207"/>
    </reaction>
</comment>
<dbReference type="Proteomes" id="UP000566663">
    <property type="component" value="Unassembled WGS sequence"/>
</dbReference>
<evidence type="ECO:0000256" key="7">
    <source>
        <dbReference type="PIRSR" id="PIRSR029256-1"/>
    </source>
</evidence>
<comment type="caution">
    <text evidence="6">Lacks conserved residue(s) required for the propagation of feature annotation.</text>
</comment>
<dbReference type="GO" id="GO:0003723">
    <property type="term" value="F:RNA binding"/>
    <property type="evidence" value="ECO:0007669"/>
    <property type="project" value="InterPro"/>
</dbReference>
<reference evidence="10 11" key="1">
    <citation type="submission" date="2020-08" db="EMBL/GenBank/DDBJ databases">
        <title>Genomic Encyclopedia of Type Strains, Phase IV (KMG-IV): sequencing the most valuable type-strain genomes for metagenomic binning, comparative biology and taxonomic classification.</title>
        <authorList>
            <person name="Goeker M."/>
        </authorList>
    </citation>
    <scope>NUCLEOTIDE SEQUENCE [LARGE SCALE GENOMIC DNA]</scope>
    <source>
        <strain evidence="10 11">DSM 25335</strain>
    </source>
</reference>
<keyword evidence="4 6" id="KW-0949">S-adenosyl-L-methionine</keyword>
<keyword evidence="5 6" id="KW-0819">tRNA processing</keyword>
<dbReference type="GO" id="GO:0008757">
    <property type="term" value="F:S-adenosylmethionine-dependent methyltransferase activity"/>
    <property type="evidence" value="ECO:0007669"/>
    <property type="project" value="UniProtKB-UniRule"/>
</dbReference>
<comment type="subcellular location">
    <subcellularLocation>
        <location evidence="6">Cytoplasm</location>
    </subcellularLocation>
</comment>
<dbReference type="InterPro" id="IPR001537">
    <property type="entry name" value="SpoU_MeTrfase"/>
</dbReference>
<dbReference type="GO" id="GO:0008175">
    <property type="term" value="F:tRNA methyltransferase activity"/>
    <property type="evidence" value="ECO:0007669"/>
    <property type="project" value="UniProtKB-UniRule"/>
</dbReference>
<comment type="function">
    <text evidence="6">Methylates the ribose at the nucleotide 34 wobble position in the two leucyl isoacceptors tRNA(Leu)(CmAA) and tRNA(Leu)(cmnm5UmAA). Catalyzes the methyl transfer from S-adenosyl-L-methionine to the 2'-OH of the wobble nucleotide.</text>
</comment>
<organism evidence="10 11">
    <name type="scientific">Brevundimonas basaltis</name>
    <dbReference type="NCBI Taxonomy" id="472166"/>
    <lineage>
        <taxon>Bacteria</taxon>
        <taxon>Pseudomonadati</taxon>
        <taxon>Pseudomonadota</taxon>
        <taxon>Alphaproteobacteria</taxon>
        <taxon>Caulobacterales</taxon>
        <taxon>Caulobacteraceae</taxon>
        <taxon>Brevundimonas</taxon>
    </lineage>
</organism>
<feature type="domain" description="tRNA/rRNA methyltransferase SpoU type" evidence="9">
    <location>
        <begin position="2"/>
        <end position="139"/>
    </location>
</feature>
<keyword evidence="2 6" id="KW-0489">Methyltransferase</keyword>
<gene>
    <name evidence="6" type="primary">trmL</name>
    <name evidence="10" type="ORF">HNQ67_002065</name>
</gene>
<protein>
    <recommendedName>
        <fullName evidence="6">tRNA (cytidine(34)-2'-O)-methyltransferase</fullName>
        <ecNumber evidence="6">2.1.1.207</ecNumber>
    </recommendedName>
    <alternativeName>
        <fullName evidence="6">tRNA (cytidine/uridine-2'-O-)-methyltransferase TrmL</fullName>
    </alternativeName>
</protein>
<dbReference type="EMBL" id="JACHFZ010000004">
    <property type="protein sequence ID" value="MBB5292541.1"/>
    <property type="molecule type" value="Genomic_DNA"/>
</dbReference>
<feature type="region of interest" description="Disordered" evidence="8">
    <location>
        <begin position="154"/>
        <end position="177"/>
    </location>
</feature>
<evidence type="ECO:0000256" key="6">
    <source>
        <dbReference type="HAMAP-Rule" id="MF_01885"/>
    </source>
</evidence>
<dbReference type="PANTHER" id="PTHR42971:SF1">
    <property type="entry name" value="TRNA (CYTIDINE(34)-2'-O)-METHYLTRANSFERASE"/>
    <property type="match status" value="1"/>
</dbReference>
<dbReference type="PIRSF" id="PIRSF029256">
    <property type="entry name" value="SpoU_TrmH_prd"/>
    <property type="match status" value="1"/>
</dbReference>
<dbReference type="InterPro" id="IPR029026">
    <property type="entry name" value="tRNA_m1G_MTases_N"/>
</dbReference>
<dbReference type="Pfam" id="PF00588">
    <property type="entry name" value="SpoU_methylase"/>
    <property type="match status" value="1"/>
</dbReference>
<evidence type="ECO:0000256" key="1">
    <source>
        <dbReference type="ARBA" id="ARBA00022490"/>
    </source>
</evidence>
<dbReference type="InterPro" id="IPR016914">
    <property type="entry name" value="TrmL"/>
</dbReference>
<comment type="caution">
    <text evidence="10">The sequence shown here is derived from an EMBL/GenBank/DDBJ whole genome shotgun (WGS) entry which is preliminary data.</text>
</comment>
<dbReference type="GO" id="GO:0005737">
    <property type="term" value="C:cytoplasm"/>
    <property type="evidence" value="ECO:0007669"/>
    <property type="project" value="UniProtKB-SubCell"/>
</dbReference>
<evidence type="ECO:0000256" key="4">
    <source>
        <dbReference type="ARBA" id="ARBA00022691"/>
    </source>
</evidence>
<evidence type="ECO:0000313" key="11">
    <source>
        <dbReference type="Proteomes" id="UP000566663"/>
    </source>
</evidence>
<evidence type="ECO:0000313" key="10">
    <source>
        <dbReference type="EMBL" id="MBB5292541.1"/>
    </source>
</evidence>
<dbReference type="Gene3D" id="3.40.1280.10">
    <property type="match status" value="1"/>
</dbReference>
<dbReference type="GO" id="GO:0002130">
    <property type="term" value="P:wobble position ribose methylation"/>
    <property type="evidence" value="ECO:0007669"/>
    <property type="project" value="TreeGrafter"/>
</dbReference>